<feature type="non-terminal residue" evidence="4">
    <location>
        <position position="83"/>
    </location>
</feature>
<keyword evidence="2" id="KW-0677">Repeat</keyword>
<evidence type="ECO:0000256" key="2">
    <source>
        <dbReference type="ARBA" id="ARBA00022737"/>
    </source>
</evidence>
<dbReference type="Gene3D" id="2.130.10.10">
    <property type="entry name" value="YVTN repeat-like/Quinoprotein amine dehydrogenase"/>
    <property type="match status" value="1"/>
</dbReference>
<organism evidence="4 5">
    <name type="scientific">Polyporus arcularius HHB13444</name>
    <dbReference type="NCBI Taxonomy" id="1314778"/>
    <lineage>
        <taxon>Eukaryota</taxon>
        <taxon>Fungi</taxon>
        <taxon>Dikarya</taxon>
        <taxon>Basidiomycota</taxon>
        <taxon>Agaricomycotina</taxon>
        <taxon>Agaricomycetes</taxon>
        <taxon>Polyporales</taxon>
        <taxon>Polyporaceae</taxon>
        <taxon>Polyporus</taxon>
    </lineage>
</organism>
<evidence type="ECO:0000313" key="4">
    <source>
        <dbReference type="EMBL" id="TFK80265.1"/>
    </source>
</evidence>
<dbReference type="PROSITE" id="PS50294">
    <property type="entry name" value="WD_REPEATS_REGION"/>
    <property type="match status" value="1"/>
</dbReference>
<evidence type="ECO:0000256" key="1">
    <source>
        <dbReference type="ARBA" id="ARBA00022574"/>
    </source>
</evidence>
<accession>A0A5C3NSG9</accession>
<dbReference type="SMART" id="SM00320">
    <property type="entry name" value="WD40"/>
    <property type="match status" value="2"/>
</dbReference>
<reference evidence="4 5" key="1">
    <citation type="journal article" date="2019" name="Nat. Ecol. Evol.">
        <title>Megaphylogeny resolves global patterns of mushroom evolution.</title>
        <authorList>
            <person name="Varga T."/>
            <person name="Krizsan K."/>
            <person name="Foldi C."/>
            <person name="Dima B."/>
            <person name="Sanchez-Garcia M."/>
            <person name="Sanchez-Ramirez S."/>
            <person name="Szollosi G.J."/>
            <person name="Szarkandi J.G."/>
            <person name="Papp V."/>
            <person name="Albert L."/>
            <person name="Andreopoulos W."/>
            <person name="Angelini C."/>
            <person name="Antonin V."/>
            <person name="Barry K.W."/>
            <person name="Bougher N.L."/>
            <person name="Buchanan P."/>
            <person name="Buyck B."/>
            <person name="Bense V."/>
            <person name="Catcheside P."/>
            <person name="Chovatia M."/>
            <person name="Cooper J."/>
            <person name="Damon W."/>
            <person name="Desjardin D."/>
            <person name="Finy P."/>
            <person name="Geml J."/>
            <person name="Haridas S."/>
            <person name="Hughes K."/>
            <person name="Justo A."/>
            <person name="Karasinski D."/>
            <person name="Kautmanova I."/>
            <person name="Kiss B."/>
            <person name="Kocsube S."/>
            <person name="Kotiranta H."/>
            <person name="LaButti K.M."/>
            <person name="Lechner B.E."/>
            <person name="Liimatainen K."/>
            <person name="Lipzen A."/>
            <person name="Lukacs Z."/>
            <person name="Mihaltcheva S."/>
            <person name="Morgado L.N."/>
            <person name="Niskanen T."/>
            <person name="Noordeloos M.E."/>
            <person name="Ohm R.A."/>
            <person name="Ortiz-Santana B."/>
            <person name="Ovrebo C."/>
            <person name="Racz N."/>
            <person name="Riley R."/>
            <person name="Savchenko A."/>
            <person name="Shiryaev A."/>
            <person name="Soop K."/>
            <person name="Spirin V."/>
            <person name="Szebenyi C."/>
            <person name="Tomsovsky M."/>
            <person name="Tulloss R.E."/>
            <person name="Uehling J."/>
            <person name="Grigoriev I.V."/>
            <person name="Vagvolgyi C."/>
            <person name="Papp T."/>
            <person name="Martin F.M."/>
            <person name="Miettinen O."/>
            <person name="Hibbett D.S."/>
            <person name="Nagy L.G."/>
        </authorList>
    </citation>
    <scope>NUCLEOTIDE SEQUENCE [LARGE SCALE GENOMIC DNA]</scope>
    <source>
        <strain evidence="4 5">HHB13444</strain>
    </source>
</reference>
<dbReference type="SUPFAM" id="SSF50998">
    <property type="entry name" value="Quinoprotein alcohol dehydrogenase-like"/>
    <property type="match status" value="1"/>
</dbReference>
<keyword evidence="1 3" id="KW-0853">WD repeat</keyword>
<dbReference type="AlphaFoldDB" id="A0A5C3NSG9"/>
<dbReference type="PROSITE" id="PS50082">
    <property type="entry name" value="WD_REPEATS_2"/>
    <property type="match status" value="1"/>
</dbReference>
<dbReference type="InterPro" id="IPR050505">
    <property type="entry name" value="WDR55/POC1"/>
</dbReference>
<dbReference type="EMBL" id="ML211811">
    <property type="protein sequence ID" value="TFK80265.1"/>
    <property type="molecule type" value="Genomic_DNA"/>
</dbReference>
<evidence type="ECO:0000313" key="5">
    <source>
        <dbReference type="Proteomes" id="UP000308197"/>
    </source>
</evidence>
<proteinExistence type="predicted"/>
<dbReference type="InParanoid" id="A0A5C3NSG9"/>
<dbReference type="InterPro" id="IPR001680">
    <property type="entry name" value="WD40_rpt"/>
</dbReference>
<keyword evidence="5" id="KW-1185">Reference proteome</keyword>
<dbReference type="Pfam" id="PF00400">
    <property type="entry name" value="WD40"/>
    <property type="match status" value="2"/>
</dbReference>
<feature type="non-terminal residue" evidence="4">
    <location>
        <position position="1"/>
    </location>
</feature>
<name>A0A5C3NSG9_9APHY</name>
<gene>
    <name evidence="4" type="ORF">K466DRAFT_468707</name>
</gene>
<sequence length="83" mass="9189">RLVLHGHTAQINAACVSPCERYIATASHDATVRLWSARDGALLWTFRDHNNWVSHVIFSPDGKFLVSADGCGGVRIRPLVMFV</sequence>
<protein>
    <submittedName>
        <fullName evidence="4">WD40 repeat-like protein</fullName>
    </submittedName>
</protein>
<dbReference type="PANTHER" id="PTHR44019:SF8">
    <property type="entry name" value="POC1 CENTRIOLAR PROTEIN HOMOLOG"/>
    <property type="match status" value="1"/>
</dbReference>
<evidence type="ECO:0000256" key="3">
    <source>
        <dbReference type="PROSITE-ProRule" id="PRU00221"/>
    </source>
</evidence>
<dbReference type="Proteomes" id="UP000308197">
    <property type="component" value="Unassembled WGS sequence"/>
</dbReference>
<feature type="repeat" description="WD" evidence="3">
    <location>
        <begin position="4"/>
        <end position="45"/>
    </location>
</feature>
<dbReference type="STRING" id="1314778.A0A5C3NSG9"/>
<dbReference type="PANTHER" id="PTHR44019">
    <property type="entry name" value="WD REPEAT-CONTAINING PROTEIN 55"/>
    <property type="match status" value="1"/>
</dbReference>
<dbReference type="InterPro" id="IPR011047">
    <property type="entry name" value="Quinoprotein_ADH-like_sf"/>
</dbReference>
<dbReference type="InterPro" id="IPR015943">
    <property type="entry name" value="WD40/YVTN_repeat-like_dom_sf"/>
</dbReference>